<dbReference type="GeneID" id="28898528"/>
<dbReference type="STRING" id="1328760.A0A164ZWX8"/>
<sequence length="234" mass="26611">MSGNGETVVDLKQAFLRQQVRLLSQPLQISRDWRDRAPDEGNGPLREKVVDEVLHKLNAIARRHNKSAYSSEALRHVAEQIDALYWESGAVSGGADEQDRSGLELGADLAQPETIEKLPEEWPTGEGEDEAAVARYQELRERLFELSTQRQAQRQRFEHYKQLQKLVEPFRNAHENVQPNLVTRDGELGKELDKMRIFMARVTGKLADVRNNDIEDEVQMSNTEEKLAGILGAQ</sequence>
<proteinExistence type="predicted"/>
<dbReference type="InParanoid" id="A0A164ZWX8"/>
<evidence type="ECO:0000313" key="2">
    <source>
        <dbReference type="Proteomes" id="UP000076632"/>
    </source>
</evidence>
<accession>A0A164ZWX8</accession>
<gene>
    <name evidence="1" type="ORF">L228DRAFT_250685</name>
</gene>
<dbReference type="RefSeq" id="XP_018185193.1">
    <property type="nucleotide sequence ID" value="XM_018333391.1"/>
</dbReference>
<protein>
    <recommendedName>
        <fullName evidence="3">Kinetochore protein fta4</fullName>
    </recommendedName>
</protein>
<dbReference type="PANTHER" id="PTHR42040">
    <property type="entry name" value="INNER KINETOCHORE SUBUNIT FTA4"/>
    <property type="match status" value="1"/>
</dbReference>
<name>A0A164ZWX8_XYLHT</name>
<dbReference type="OMA" id="KQHNRIV"/>
<dbReference type="GO" id="GO:0031511">
    <property type="term" value="C:Mis6-Sim4 complex"/>
    <property type="evidence" value="ECO:0007669"/>
    <property type="project" value="InterPro"/>
</dbReference>
<dbReference type="EMBL" id="KV407465">
    <property type="protein sequence ID" value="KZF19638.1"/>
    <property type="molecule type" value="Genomic_DNA"/>
</dbReference>
<evidence type="ECO:0008006" key="3">
    <source>
        <dbReference type="Google" id="ProtNLM"/>
    </source>
</evidence>
<reference evidence="1 2" key="1">
    <citation type="journal article" date="2016" name="Fungal Biol.">
        <title>The genome of Xylona heveae provides a window into fungal endophytism.</title>
        <authorList>
            <person name="Gazis R."/>
            <person name="Kuo A."/>
            <person name="Riley R."/>
            <person name="LaButti K."/>
            <person name="Lipzen A."/>
            <person name="Lin J."/>
            <person name="Amirebrahimi M."/>
            <person name="Hesse C.N."/>
            <person name="Spatafora J.W."/>
            <person name="Henrissat B."/>
            <person name="Hainaut M."/>
            <person name="Grigoriev I.V."/>
            <person name="Hibbett D.S."/>
        </authorList>
    </citation>
    <scope>NUCLEOTIDE SEQUENCE [LARGE SCALE GENOMIC DNA]</scope>
    <source>
        <strain evidence="1 2">TC161</strain>
    </source>
</reference>
<dbReference type="OrthoDB" id="21214at2759"/>
<dbReference type="InterPro" id="IPR025207">
    <property type="entry name" value="Sim4_Fta4"/>
</dbReference>
<evidence type="ECO:0000313" key="1">
    <source>
        <dbReference type="EMBL" id="KZF19638.1"/>
    </source>
</evidence>
<dbReference type="Pfam" id="PF13093">
    <property type="entry name" value="FTA4"/>
    <property type="match status" value="1"/>
</dbReference>
<dbReference type="PANTHER" id="PTHR42040:SF1">
    <property type="entry name" value="INNER KINETOCHORE SUBUNIT FTA4"/>
    <property type="match status" value="1"/>
</dbReference>
<keyword evidence="2" id="KW-1185">Reference proteome</keyword>
<organism evidence="1 2">
    <name type="scientific">Xylona heveae (strain CBS 132557 / TC161)</name>
    <dbReference type="NCBI Taxonomy" id="1328760"/>
    <lineage>
        <taxon>Eukaryota</taxon>
        <taxon>Fungi</taxon>
        <taxon>Dikarya</taxon>
        <taxon>Ascomycota</taxon>
        <taxon>Pezizomycotina</taxon>
        <taxon>Xylonomycetes</taxon>
        <taxon>Xylonales</taxon>
        <taxon>Xylonaceae</taxon>
        <taxon>Xylona</taxon>
    </lineage>
</organism>
<dbReference type="AlphaFoldDB" id="A0A164ZWX8"/>
<dbReference type="Proteomes" id="UP000076632">
    <property type="component" value="Unassembled WGS sequence"/>
</dbReference>